<feature type="transmembrane region" description="Helical" evidence="9">
    <location>
        <begin position="126"/>
        <end position="151"/>
    </location>
</feature>
<feature type="transmembrane region" description="Helical" evidence="9">
    <location>
        <begin position="51"/>
        <end position="69"/>
    </location>
</feature>
<dbReference type="GO" id="GO:0022857">
    <property type="term" value="F:transmembrane transporter activity"/>
    <property type="evidence" value="ECO:0007669"/>
    <property type="project" value="TreeGrafter"/>
</dbReference>
<dbReference type="GO" id="GO:0015740">
    <property type="term" value="P:C4-dicarboxylate transport"/>
    <property type="evidence" value="ECO:0007669"/>
    <property type="project" value="TreeGrafter"/>
</dbReference>
<evidence type="ECO:0000256" key="7">
    <source>
        <dbReference type="ARBA" id="ARBA00023136"/>
    </source>
</evidence>
<feature type="domain" description="Tripartite ATP-independent periplasmic transporters DctQ component" evidence="10">
    <location>
        <begin position="28"/>
        <end position="154"/>
    </location>
</feature>
<evidence type="ECO:0000256" key="4">
    <source>
        <dbReference type="ARBA" id="ARBA00022519"/>
    </source>
</evidence>
<keyword evidence="2" id="KW-0813">Transport</keyword>
<keyword evidence="6 9" id="KW-1133">Transmembrane helix</keyword>
<reference evidence="11" key="1">
    <citation type="submission" date="2016-04" db="EMBL/GenBank/DDBJ databases">
        <authorList>
            <person name="Evans L.H."/>
            <person name="Alamgir A."/>
            <person name="Owens N."/>
            <person name="Weber N.D."/>
            <person name="Virtaneva K."/>
            <person name="Barbian K."/>
            <person name="Babar A."/>
            <person name="Rosenke K."/>
        </authorList>
    </citation>
    <scope>NUCLEOTIDE SEQUENCE</scope>
    <source>
        <strain evidence="11">86</strain>
    </source>
</reference>
<dbReference type="AlphaFoldDB" id="A0A212K772"/>
<dbReference type="PANTHER" id="PTHR35011">
    <property type="entry name" value="2,3-DIKETO-L-GULONATE TRAP TRANSPORTER SMALL PERMEASE PROTEIN YIAM"/>
    <property type="match status" value="1"/>
</dbReference>
<evidence type="ECO:0000259" key="10">
    <source>
        <dbReference type="Pfam" id="PF04290"/>
    </source>
</evidence>
<name>A0A212K772_9DELT</name>
<keyword evidence="4" id="KW-0997">Cell inner membrane</keyword>
<evidence type="ECO:0000256" key="5">
    <source>
        <dbReference type="ARBA" id="ARBA00022692"/>
    </source>
</evidence>
<sequence>MRSILRQINDKLIEAEKITCALLLFAVLMVTVWGVFERFVLQIGFGWSDEVARYVNVYCIFLGACLGVVKSAHVGVDVFVRLVPARYHKILGAIAYVLCAAFCASVAVTGYSYFLRLQASNQISAALQIPICWVFFAVPLGCGLMCLHYILRLALGDIETPVEVPSKTVKGASDE</sequence>
<keyword evidence="7 9" id="KW-0472">Membrane</keyword>
<dbReference type="GO" id="GO:0005886">
    <property type="term" value="C:plasma membrane"/>
    <property type="evidence" value="ECO:0007669"/>
    <property type="project" value="UniProtKB-SubCell"/>
</dbReference>
<gene>
    <name evidence="11" type="ORF">KL86DPRO_30043</name>
</gene>
<protein>
    <submittedName>
        <fullName evidence="11">Putative TRAP dicarboxylate transporter, DctQ subunit</fullName>
    </submittedName>
</protein>
<feature type="transmembrane region" description="Helical" evidence="9">
    <location>
        <begin position="21"/>
        <end position="45"/>
    </location>
</feature>
<dbReference type="PANTHER" id="PTHR35011:SF10">
    <property type="entry name" value="TRAP TRANSPORTER SMALL PERMEASE PROTEIN"/>
    <property type="match status" value="1"/>
</dbReference>
<keyword evidence="3" id="KW-1003">Cell membrane</keyword>
<evidence type="ECO:0000256" key="9">
    <source>
        <dbReference type="SAM" id="Phobius"/>
    </source>
</evidence>
<dbReference type="InterPro" id="IPR007387">
    <property type="entry name" value="TRAP_DctQ"/>
</dbReference>
<proteinExistence type="inferred from homology"/>
<evidence type="ECO:0000256" key="6">
    <source>
        <dbReference type="ARBA" id="ARBA00022989"/>
    </source>
</evidence>
<dbReference type="InterPro" id="IPR055348">
    <property type="entry name" value="DctQ"/>
</dbReference>
<organism evidence="11">
    <name type="scientific">uncultured delta proteobacterium</name>
    <dbReference type="NCBI Taxonomy" id="34034"/>
    <lineage>
        <taxon>Bacteria</taxon>
        <taxon>Deltaproteobacteria</taxon>
        <taxon>environmental samples</taxon>
    </lineage>
</organism>
<dbReference type="EMBL" id="FLUQ01000003">
    <property type="protein sequence ID" value="SBW07365.1"/>
    <property type="molecule type" value="Genomic_DNA"/>
</dbReference>
<feature type="transmembrane region" description="Helical" evidence="9">
    <location>
        <begin position="90"/>
        <end position="114"/>
    </location>
</feature>
<evidence type="ECO:0000256" key="3">
    <source>
        <dbReference type="ARBA" id="ARBA00022475"/>
    </source>
</evidence>
<keyword evidence="5 9" id="KW-0812">Transmembrane</keyword>
<evidence type="ECO:0000256" key="2">
    <source>
        <dbReference type="ARBA" id="ARBA00022448"/>
    </source>
</evidence>
<comment type="subcellular location">
    <subcellularLocation>
        <location evidence="1">Cell inner membrane</location>
        <topology evidence="1">Multi-pass membrane protein</topology>
    </subcellularLocation>
</comment>
<accession>A0A212K772</accession>
<evidence type="ECO:0000313" key="11">
    <source>
        <dbReference type="EMBL" id="SBW07365.1"/>
    </source>
</evidence>
<evidence type="ECO:0000256" key="8">
    <source>
        <dbReference type="ARBA" id="ARBA00038436"/>
    </source>
</evidence>
<evidence type="ECO:0000256" key="1">
    <source>
        <dbReference type="ARBA" id="ARBA00004429"/>
    </source>
</evidence>
<comment type="similarity">
    <text evidence="8">Belongs to the TRAP transporter small permease family.</text>
</comment>
<dbReference type="Pfam" id="PF04290">
    <property type="entry name" value="DctQ"/>
    <property type="match status" value="1"/>
</dbReference>